<keyword evidence="2" id="KW-1185">Reference proteome</keyword>
<dbReference type="Proteomes" id="UP001305414">
    <property type="component" value="Unassembled WGS sequence"/>
</dbReference>
<dbReference type="EMBL" id="JAWHQM010000015">
    <property type="protein sequence ID" value="KAK5630381.1"/>
    <property type="molecule type" value="Genomic_DNA"/>
</dbReference>
<protein>
    <submittedName>
        <fullName evidence="1">Uncharacterized protein</fullName>
    </submittedName>
</protein>
<proteinExistence type="predicted"/>
<sequence>MQRASQTFWSAEEHTRLSRRMQLTDTTENHVPIRSTEVGRTPQARDGVFIGVGVIDHDICRVIGLNLGGEICVDLNAAVDVLRLDGHQ</sequence>
<comment type="caution">
    <text evidence="1">The sequence shown here is derived from an EMBL/GenBank/DDBJ whole genome shotgun (WGS) entry which is preliminary data.</text>
</comment>
<evidence type="ECO:0000313" key="2">
    <source>
        <dbReference type="Proteomes" id="UP001305414"/>
    </source>
</evidence>
<name>A0AAN7Z9M6_9PEZI</name>
<reference evidence="1 2" key="1">
    <citation type="submission" date="2023-10" db="EMBL/GenBank/DDBJ databases">
        <title>Draft genome sequence of Xylaria bambusicola isolate GMP-LS, the root and basal stem rot pathogen of sugarcane in Indonesia.</title>
        <authorList>
            <person name="Selvaraj P."/>
            <person name="Muralishankar V."/>
            <person name="Muruganantham S."/>
            <person name="Sp S."/>
            <person name="Haryani S."/>
            <person name="Lau K.J.X."/>
            <person name="Naqvi N.I."/>
        </authorList>
    </citation>
    <scope>NUCLEOTIDE SEQUENCE [LARGE SCALE GENOMIC DNA]</scope>
    <source>
        <strain evidence="1">GMP-LS</strain>
    </source>
</reference>
<gene>
    <name evidence="1" type="ORF">RRF57_006096</name>
</gene>
<organism evidence="1 2">
    <name type="scientific">Xylaria bambusicola</name>
    <dbReference type="NCBI Taxonomy" id="326684"/>
    <lineage>
        <taxon>Eukaryota</taxon>
        <taxon>Fungi</taxon>
        <taxon>Dikarya</taxon>
        <taxon>Ascomycota</taxon>
        <taxon>Pezizomycotina</taxon>
        <taxon>Sordariomycetes</taxon>
        <taxon>Xylariomycetidae</taxon>
        <taxon>Xylariales</taxon>
        <taxon>Xylariaceae</taxon>
        <taxon>Xylaria</taxon>
    </lineage>
</organism>
<accession>A0AAN7Z9M6</accession>
<dbReference type="AlphaFoldDB" id="A0AAN7Z9M6"/>
<evidence type="ECO:0000313" key="1">
    <source>
        <dbReference type="EMBL" id="KAK5630381.1"/>
    </source>
</evidence>